<evidence type="ECO:0000313" key="1">
    <source>
        <dbReference type="EMBL" id="EQB19572.1"/>
    </source>
</evidence>
<keyword evidence="2" id="KW-1185">Reference proteome</keyword>
<dbReference type="EMBL" id="ATHL01000011">
    <property type="protein sequence ID" value="EQB19572.1"/>
    <property type="molecule type" value="Genomic_DNA"/>
</dbReference>
<accession>T0I2L6</accession>
<evidence type="ECO:0000313" key="2">
    <source>
        <dbReference type="Proteomes" id="UP000015527"/>
    </source>
</evidence>
<dbReference type="Proteomes" id="UP000015527">
    <property type="component" value="Unassembled WGS sequence"/>
</dbReference>
<name>T0I2L6_9SPHN</name>
<reference evidence="1 2" key="1">
    <citation type="journal article" date="2013" name="Genome Announc.">
        <title>Genome Sequence of Novosphingobium lindaniclasticum LE124T, Isolated from a Hexachlorocyclohexane Dumpsite.</title>
        <authorList>
            <person name="Saxena A."/>
            <person name="Nayyar N."/>
            <person name="Sangwan N."/>
            <person name="Kumari R."/>
            <person name="Khurana J.P."/>
            <person name="Lal R."/>
        </authorList>
    </citation>
    <scope>NUCLEOTIDE SEQUENCE [LARGE SCALE GENOMIC DNA]</scope>
    <source>
        <strain evidence="1 2">LE124</strain>
    </source>
</reference>
<comment type="caution">
    <text evidence="1">The sequence shown here is derived from an EMBL/GenBank/DDBJ whole genome shotgun (WGS) entry which is preliminary data.</text>
</comment>
<gene>
    <name evidence="1" type="ORF">L284_01285</name>
</gene>
<organism evidence="1 2">
    <name type="scientific">Novosphingobium lindaniclasticum LE124</name>
    <dbReference type="NCBI Taxonomy" id="1096930"/>
    <lineage>
        <taxon>Bacteria</taxon>
        <taxon>Pseudomonadati</taxon>
        <taxon>Pseudomonadota</taxon>
        <taxon>Alphaproteobacteria</taxon>
        <taxon>Sphingomonadales</taxon>
        <taxon>Sphingomonadaceae</taxon>
        <taxon>Novosphingobium</taxon>
    </lineage>
</organism>
<protein>
    <submittedName>
        <fullName evidence="1">Uncharacterized protein</fullName>
    </submittedName>
</protein>
<proteinExistence type="predicted"/>
<sequence>MEAEALVTKLQNKGIIAPEDTEGAKATAEALTIVRAPGGISERRKWAKRLLTHYHPDIAGAVF</sequence>
<dbReference type="AlphaFoldDB" id="T0I2L6"/>